<reference evidence="2 3" key="1">
    <citation type="journal article" date="2015" name="Genome Announc.">
        <title>Genome Sequences of Six Paenibacillus larvae Siphoviridae Phages.</title>
        <authorList>
            <person name="Carson S."/>
            <person name="Bruff E."/>
            <person name="DeFoor W."/>
            <person name="Dums J."/>
            <person name="Groth A."/>
            <person name="Hatfield T."/>
            <person name="Iyer A."/>
            <person name="Joshi K."/>
            <person name="McAdams S."/>
            <person name="Miles D."/>
            <person name="Miller D."/>
            <person name="Oufkir A."/>
            <person name="Raynor B."/>
            <person name="Riley S."/>
            <person name="Roland S."/>
            <person name="Rozier H."/>
            <person name="Talley S."/>
            <person name="Miller E.S."/>
        </authorList>
    </citation>
    <scope>NUCLEOTIDE SEQUENCE [LARGE SCALE GENOMIC DNA]</scope>
</reference>
<dbReference type="Proteomes" id="UP000032129">
    <property type="component" value="Segment"/>
</dbReference>
<dbReference type="KEGG" id="vg:26629210"/>
<name>A0A0C5ABL3_9CAUD</name>
<sequence length="249" mass="28846">MAFHFIAIASNYAEGRRIGWHYSSEGKLDKELIRKFMAKVEDKQRNIQLGIHKILTHSTSWQSVVDRDSYFEDVFVTRDMDEFVKHISEDKELKASDVAKFIVSTMSVTQLKLQKLLYYVYAEFLRTTGKKLFKEPIVAYKLGPVVEEVRNLFKVHGSSTIDEKEDESFCFGKDELTFTPSFMRIVSSEYGITAAKCILDVLNKYKQDTASQLVTKTHRPGGPWDRVYIDGMNCEITDELIKKYHELVQ</sequence>
<dbReference type="InterPro" id="IPR025272">
    <property type="entry name" value="SocA_Panacea"/>
</dbReference>
<evidence type="ECO:0000313" key="2">
    <source>
        <dbReference type="EMBL" id="AJK27756.1"/>
    </source>
</evidence>
<dbReference type="EMBL" id="KP296792">
    <property type="protein sequence ID" value="AJK27756.1"/>
    <property type="molecule type" value="Genomic_DNA"/>
</dbReference>
<accession>A0A0C5ABL3</accession>
<keyword evidence="3" id="KW-1185">Reference proteome</keyword>
<organism evidence="2 3">
    <name type="scientific">Bacteriophage Lily</name>
    <dbReference type="NCBI Taxonomy" id="1589751"/>
    <lineage>
        <taxon>Viruses</taxon>
        <taxon>Duplodnaviria</taxon>
        <taxon>Heunggongvirae</taxon>
        <taxon>Uroviricota</taxon>
        <taxon>Caudoviricetes</taxon>
        <taxon>Lilyvirus</taxon>
        <taxon>Lilyvirus lily</taxon>
    </lineage>
</organism>
<proteinExistence type="predicted"/>
<protein>
    <submittedName>
        <fullName evidence="2">GepA-like protein</fullName>
    </submittedName>
</protein>
<evidence type="ECO:0000259" key="1">
    <source>
        <dbReference type="Pfam" id="PF13274"/>
    </source>
</evidence>
<evidence type="ECO:0000313" key="3">
    <source>
        <dbReference type="Proteomes" id="UP000032129"/>
    </source>
</evidence>
<feature type="domain" description="Antitoxin SocA-like Panacea" evidence="1">
    <location>
        <begin position="113"/>
        <end position="224"/>
    </location>
</feature>
<dbReference type="GeneID" id="26629210"/>
<dbReference type="RefSeq" id="YP_009202238.1">
    <property type="nucleotide sequence ID" value="NC_028841.1"/>
</dbReference>
<gene>
    <name evidence="2" type="ORF">LILY_32</name>
</gene>
<dbReference type="Pfam" id="PF13274">
    <property type="entry name" value="SocA_Panacea"/>
    <property type="match status" value="1"/>
</dbReference>
<dbReference type="OrthoDB" id="11901at10239"/>